<dbReference type="Proteomes" id="UP000636394">
    <property type="component" value="Unassembled WGS sequence"/>
</dbReference>
<organism evidence="4 6">
    <name type="scientific">Xiamenia xianingshaonis</name>
    <dbReference type="NCBI Taxonomy" id="2682776"/>
    <lineage>
        <taxon>Bacteria</taxon>
        <taxon>Bacillati</taxon>
        <taxon>Actinomycetota</taxon>
        <taxon>Coriobacteriia</taxon>
        <taxon>Eggerthellales</taxon>
        <taxon>Eggerthellaceae</taxon>
        <taxon>Xiamenia</taxon>
    </lineage>
</organism>
<evidence type="ECO:0000313" key="4">
    <source>
        <dbReference type="EMBL" id="QTU84333.1"/>
    </source>
</evidence>
<dbReference type="EMBL" id="WPCR01000009">
    <property type="protein sequence ID" value="NHM14629.1"/>
    <property type="molecule type" value="Genomic_DNA"/>
</dbReference>
<evidence type="ECO:0000313" key="6">
    <source>
        <dbReference type="Proteomes" id="UP000671910"/>
    </source>
</evidence>
<dbReference type="InterPro" id="IPR025874">
    <property type="entry name" value="DZR"/>
</dbReference>
<dbReference type="Pfam" id="PF12773">
    <property type="entry name" value="DZR"/>
    <property type="match status" value="1"/>
</dbReference>
<dbReference type="PANTHER" id="PTHR37826">
    <property type="entry name" value="FLOTILLIN BAND_7_5 DOMAIN PROTEIN"/>
    <property type="match status" value="1"/>
</dbReference>
<sequence>MALMSVVKYNGSPDVFAWKWPDGELPLCSRLIVSESQKAILFQGGEVAEVYEAGSYTIVTPNIPVVETLVNAPFGGFSPFSAEVWFVSKLFNFDVKWGTPSPIQLQDPKYGIFVSVRANGQFGIQISDPVRFLLQLVGTLSSFSKRDISQYFRGVYVTRVKDAISSFILQERISLLEINQHLDELSGFLHDRIAPVMDEYGIDLVSFNVNDISIPEDDISVVKLKETLAKRAEMDIIGFDYVQERSFNTLEGAATNPNSGASAVMGAGVGMGMGLGMGEAFAGIARNLYEAAGVSTGGTSQGVQIAQRAAETAVSSGARVCSHCGAEVAEGHRFCGVCGRDQSLSEPEACSTCKKPVPQGFHFCPYCGTDMNLAIGKGSDCNEAGGNVDGFGPLEGSR</sequence>
<protein>
    <submittedName>
        <fullName evidence="3">Antifreeze protein type I</fullName>
    </submittedName>
    <submittedName>
        <fullName evidence="4">SPFH domain-containing protein</fullName>
    </submittedName>
</protein>
<feature type="domain" description="DZANK-type" evidence="1">
    <location>
        <begin position="321"/>
        <end position="368"/>
    </location>
</feature>
<proteinExistence type="predicted"/>
<evidence type="ECO:0000313" key="3">
    <source>
        <dbReference type="EMBL" id="NHM14629.1"/>
    </source>
</evidence>
<dbReference type="RefSeq" id="WP_166339962.1">
    <property type="nucleotide sequence ID" value="NZ_CP072829.1"/>
</dbReference>
<name>A0A9E6MQ28_9ACTN</name>
<dbReference type="Pfam" id="PF13421">
    <property type="entry name" value="Band_7_1"/>
    <property type="match status" value="1"/>
</dbReference>
<feature type="domain" description="SPFH" evidence="2">
    <location>
        <begin position="23"/>
        <end position="217"/>
    </location>
</feature>
<dbReference type="SUPFAM" id="SSF117892">
    <property type="entry name" value="Band 7/SPFH domain"/>
    <property type="match status" value="1"/>
</dbReference>
<accession>A0A9E6MQ28</accession>
<dbReference type="PANTHER" id="PTHR37826:SF2">
    <property type="entry name" value="ZINC-RIBBON DOMAIN-CONTAINING PROTEIN"/>
    <property type="match status" value="1"/>
</dbReference>
<reference evidence="3 5" key="1">
    <citation type="submission" date="2019-11" db="EMBL/GenBank/DDBJ databases">
        <title>Eggerthellaceae novel genus isolated from the rectal contents of marmort.</title>
        <authorList>
            <person name="Zhang G."/>
        </authorList>
    </citation>
    <scope>NUCLEOTIDE SEQUENCE [LARGE SCALE GENOMIC DNA]</scope>
    <source>
        <strain evidence="5">zg-886</strain>
        <strain evidence="3">Zg-886</strain>
    </source>
</reference>
<dbReference type="EMBL" id="CP072829">
    <property type="protein sequence ID" value="QTU84333.1"/>
    <property type="molecule type" value="Genomic_DNA"/>
</dbReference>
<dbReference type="Proteomes" id="UP000671910">
    <property type="component" value="Chromosome"/>
</dbReference>
<reference evidence="4" key="2">
    <citation type="submission" date="2021-04" db="EMBL/GenBank/DDBJ databases">
        <title>Novel species in family Eggerthellaceae.</title>
        <authorList>
            <person name="Zhang G."/>
        </authorList>
    </citation>
    <scope>NUCLEOTIDE SEQUENCE</scope>
    <source>
        <strain evidence="4">Zg-886</strain>
    </source>
</reference>
<dbReference type="CDD" id="cd03408">
    <property type="entry name" value="SPFH_like_u1"/>
    <property type="match status" value="1"/>
</dbReference>
<dbReference type="KEGG" id="ebz:J7S26_08330"/>
<evidence type="ECO:0000259" key="2">
    <source>
        <dbReference type="Pfam" id="PF13421"/>
    </source>
</evidence>
<evidence type="ECO:0000259" key="1">
    <source>
        <dbReference type="Pfam" id="PF12773"/>
    </source>
</evidence>
<gene>
    <name evidence="3" type="ORF">GMI68_07625</name>
    <name evidence="4" type="ORF">J7S26_08330</name>
</gene>
<dbReference type="InterPro" id="IPR033880">
    <property type="entry name" value="SPFH_YdjI"/>
</dbReference>
<dbReference type="AlphaFoldDB" id="A0A9E6MQ28"/>
<keyword evidence="5" id="KW-1185">Reference proteome</keyword>
<evidence type="ECO:0000313" key="5">
    <source>
        <dbReference type="Proteomes" id="UP000636394"/>
    </source>
</evidence>
<dbReference type="InterPro" id="IPR036013">
    <property type="entry name" value="Band_7/SPFH_dom_sf"/>
</dbReference>